<dbReference type="EMBL" id="SOPW01000015">
    <property type="protein sequence ID" value="TFB14680.1"/>
    <property type="molecule type" value="Genomic_DNA"/>
</dbReference>
<evidence type="ECO:0000259" key="1">
    <source>
        <dbReference type="Pfam" id="PF07484"/>
    </source>
</evidence>
<accession>A0A4Y8IEU6</accession>
<organism evidence="2 3">
    <name type="scientific">Filobacillus milosensis</name>
    <dbReference type="NCBI Taxonomy" id="94137"/>
    <lineage>
        <taxon>Bacteria</taxon>
        <taxon>Bacillati</taxon>
        <taxon>Bacillota</taxon>
        <taxon>Bacilli</taxon>
        <taxon>Bacillales</taxon>
        <taxon>Bacillaceae</taxon>
        <taxon>Filobacillus</taxon>
    </lineage>
</organism>
<dbReference type="SUPFAM" id="SSF88874">
    <property type="entry name" value="Receptor-binding domain of short tail fibre protein gp12"/>
    <property type="match status" value="1"/>
</dbReference>
<evidence type="ECO:0000313" key="3">
    <source>
        <dbReference type="Proteomes" id="UP000297975"/>
    </source>
</evidence>
<dbReference type="Proteomes" id="UP000297975">
    <property type="component" value="Unassembled WGS sequence"/>
</dbReference>
<sequence>MMEQYIGEIRMFGGSYAPVGWAICNGQKLAISQNEALFSLIGTKYGGDGRKTFALPDFQGRIPLHQGKNSLTGTYYSLGQKGGEELATLSIQQLPRHNHQALSVSSDGSTKSPENAFWAHSPYKQYAASPPDSSMHPDTISSAGENLPHENVMPYLVVNYIISLTGIYPSRS</sequence>
<name>A0A4Y8IEU6_9BACI</name>
<comment type="caution">
    <text evidence="2">The sequence shown here is derived from an EMBL/GenBank/DDBJ whole genome shotgun (WGS) entry which is preliminary data.</text>
</comment>
<evidence type="ECO:0000313" key="2">
    <source>
        <dbReference type="EMBL" id="TFB14680.1"/>
    </source>
</evidence>
<dbReference type="OrthoDB" id="9810174at2"/>
<dbReference type="AlphaFoldDB" id="A0A4Y8IEU6"/>
<proteinExistence type="predicted"/>
<protein>
    <submittedName>
        <fullName evidence="2">Phage tail protein</fullName>
    </submittedName>
</protein>
<reference evidence="2 3" key="1">
    <citation type="submission" date="2019-03" db="EMBL/GenBank/DDBJ databases">
        <authorList>
            <person name="He R.-H."/>
        </authorList>
    </citation>
    <scope>NUCLEOTIDE SEQUENCE [LARGE SCALE GENOMIC DNA]</scope>
    <source>
        <strain evidence="3">SH 714</strain>
    </source>
</reference>
<keyword evidence="3" id="KW-1185">Reference proteome</keyword>
<dbReference type="InterPro" id="IPR011083">
    <property type="entry name" value="Phage_tail_collar_dom"/>
</dbReference>
<feature type="domain" description="Phage tail collar" evidence="1">
    <location>
        <begin position="7"/>
        <end position="63"/>
    </location>
</feature>
<dbReference type="Pfam" id="PF07484">
    <property type="entry name" value="Collar"/>
    <property type="match status" value="1"/>
</dbReference>
<dbReference type="Gene3D" id="3.90.1340.10">
    <property type="entry name" value="Phage tail collar domain"/>
    <property type="match status" value="1"/>
</dbReference>
<gene>
    <name evidence="2" type="ORF">E3U55_12830</name>
</gene>
<dbReference type="InterPro" id="IPR037053">
    <property type="entry name" value="Phage_tail_collar_dom_sf"/>
</dbReference>